<feature type="binding site" evidence="5">
    <location>
        <position position="130"/>
    </location>
    <ligand>
        <name>N(2)-acetyl-L-ornithine</name>
        <dbReference type="ChEBI" id="CHEBI:57805"/>
    </ligand>
</feature>
<dbReference type="InterPro" id="IPR015424">
    <property type="entry name" value="PyrdxlP-dep_Trfase"/>
</dbReference>
<keyword evidence="5" id="KW-0963">Cytoplasm</keyword>
<evidence type="ECO:0000256" key="4">
    <source>
        <dbReference type="ARBA" id="ARBA00022898"/>
    </source>
</evidence>
<dbReference type="Gene3D" id="3.90.1150.10">
    <property type="entry name" value="Aspartate Aminotransferase, domain 1"/>
    <property type="match status" value="1"/>
</dbReference>
<dbReference type="NCBIfam" id="NF002797">
    <property type="entry name" value="PRK02936.1"/>
    <property type="match status" value="1"/>
</dbReference>
<feature type="modified residue" description="N6-(pyridoxal phosphate)lysine" evidence="5">
    <location>
        <position position="241"/>
    </location>
</feature>
<dbReference type="Pfam" id="PF00202">
    <property type="entry name" value="Aminotran_3"/>
    <property type="match status" value="1"/>
</dbReference>
<proteinExistence type="inferred from homology"/>
<dbReference type="GO" id="GO:0003992">
    <property type="term" value="F:N2-acetyl-L-ornithine:2-oxoglutarate 5-aminotransferase activity"/>
    <property type="evidence" value="ECO:0007669"/>
    <property type="project" value="UniProtKB-EC"/>
</dbReference>
<accession>A0ABS2WEL2</accession>
<keyword evidence="5" id="KW-0055">Arginine biosynthesis</keyword>
<reference evidence="6" key="1">
    <citation type="journal article" date="2024" name="Int. J. Syst. Evol. Microbiol.">
        <title>Polycladomyces zharkentensis sp. nov., a novel thermophilic cellulose- and starch-degrading member of the Bacillota from a geothermal aquifer in Kazakhstan.</title>
        <authorList>
            <person name="Mashzhan A."/>
            <person name="Kistaubayeva A."/>
            <person name="Javier-Lopez R."/>
            <person name="Bissenova U."/>
            <person name="Bissenbay A."/>
            <person name="Birkeland N.K."/>
        </authorList>
    </citation>
    <scope>NUCLEOTIDE SEQUENCE</scope>
    <source>
        <strain evidence="6">ZKZ2T</strain>
    </source>
</reference>
<dbReference type="Proteomes" id="UP001177120">
    <property type="component" value="Unassembled WGS sequence"/>
</dbReference>
<keyword evidence="1 5" id="KW-0032">Aminotransferase</keyword>
<name>A0ABS2WEL2_9BACL</name>
<dbReference type="PANTHER" id="PTHR11986">
    <property type="entry name" value="AMINOTRANSFERASE CLASS III"/>
    <property type="match status" value="1"/>
</dbReference>
<feature type="binding site" evidence="5">
    <location>
        <position position="269"/>
    </location>
    <ligand>
        <name>N(2)-acetyl-L-ornithine</name>
        <dbReference type="ChEBI" id="CHEBI:57805"/>
    </ligand>
</feature>
<dbReference type="InterPro" id="IPR015422">
    <property type="entry name" value="PyrdxlP-dep_Trfase_small"/>
</dbReference>
<keyword evidence="3 5" id="KW-0808">Transferase</keyword>
<dbReference type="InterPro" id="IPR004636">
    <property type="entry name" value="AcOrn/SuccOrn_fam"/>
</dbReference>
<protein>
    <recommendedName>
        <fullName evidence="5">Acetylornithine aminotransferase</fullName>
        <shortName evidence="5">ACOAT</shortName>
        <ecNumber evidence="5">2.6.1.11</ecNumber>
    </recommendedName>
</protein>
<dbReference type="InterPro" id="IPR005814">
    <property type="entry name" value="Aminotrans_3"/>
</dbReference>
<keyword evidence="2 5" id="KW-0028">Amino-acid biosynthesis</keyword>
<feature type="binding site" evidence="5">
    <location>
        <position position="127"/>
    </location>
    <ligand>
        <name>pyridoxal 5'-phosphate</name>
        <dbReference type="ChEBI" id="CHEBI:597326"/>
    </ligand>
</feature>
<dbReference type="HAMAP" id="MF_01107">
    <property type="entry name" value="ArgD_aminotrans_3"/>
    <property type="match status" value="1"/>
</dbReference>
<dbReference type="PROSITE" id="PS00600">
    <property type="entry name" value="AA_TRANSFER_CLASS_3"/>
    <property type="match status" value="1"/>
</dbReference>
<comment type="subcellular location">
    <subcellularLocation>
        <location evidence="5">Cytoplasm</location>
    </subcellularLocation>
</comment>
<keyword evidence="4 5" id="KW-0663">Pyridoxal phosphate</keyword>
<feature type="binding site" evidence="5">
    <location>
        <begin position="94"/>
        <end position="95"/>
    </location>
    <ligand>
        <name>pyridoxal 5'-phosphate</name>
        <dbReference type="ChEBI" id="CHEBI:597326"/>
    </ligand>
</feature>
<comment type="similarity">
    <text evidence="5">Belongs to the class-III pyridoxal-phosphate-dependent aminotransferase family. ArgD subfamily.</text>
</comment>
<gene>
    <name evidence="5" type="primary">argD</name>
    <name evidence="6" type="ORF">JQC72_00380</name>
</gene>
<dbReference type="EC" id="2.6.1.11" evidence="5"/>
<evidence type="ECO:0000256" key="3">
    <source>
        <dbReference type="ARBA" id="ARBA00022679"/>
    </source>
</evidence>
<comment type="miscellaneous">
    <text evidence="5">May also have succinyldiaminopimelate aminotransferase activity, thus carrying out the corresponding step in lysine biosynthesis.</text>
</comment>
<sequence length="400" mass="42493">MALFPTYTRVPVRVASGSGSILLDEDGKRYLDFTSGLGVCNLGHCHPAVTTAVEAQLKQLWHVSNLFHIPLQEQVADLLVQASGLGAVFFCNSGAEANEAAIKLARKYAREKQGIERPVILTFRKSFHGRTLATLTATGQDKVKTGFDPLPEGFVYATYNDLRSVEEALTPDVAGVFLELVQGEGGVRPADPAFVEGLARLCADKGVLLMVDEVQTGIGRTGKLFACEHYGIVPDIMTLAKGLGNGMPVGAMLAQAKYADVFGPGSHASTFGGNPLAMAAARAVLTEMTESDVLSRAAEHGTWLITRLKEKVEGRPGVVEVRGLGLMIGIELNQPVTPVIEAARRRGLLVSPAGPQVVRLLPPLVTKRAQLEEAVDILTAALEEVEKGESVSGVGHGGRI</sequence>
<comment type="catalytic activity">
    <reaction evidence="5">
        <text>N(2)-acetyl-L-ornithine + 2-oxoglutarate = N-acetyl-L-glutamate 5-semialdehyde + L-glutamate</text>
        <dbReference type="Rhea" id="RHEA:18049"/>
        <dbReference type="ChEBI" id="CHEBI:16810"/>
        <dbReference type="ChEBI" id="CHEBI:29123"/>
        <dbReference type="ChEBI" id="CHEBI:29985"/>
        <dbReference type="ChEBI" id="CHEBI:57805"/>
        <dbReference type="EC" id="2.6.1.11"/>
    </reaction>
</comment>
<dbReference type="InterPro" id="IPR015421">
    <property type="entry name" value="PyrdxlP-dep_Trfase_major"/>
</dbReference>
<comment type="caution">
    <text evidence="6">The sequence shown here is derived from an EMBL/GenBank/DDBJ whole genome shotgun (WGS) entry which is preliminary data.</text>
</comment>
<dbReference type="PANTHER" id="PTHR11986:SF79">
    <property type="entry name" value="ACETYLORNITHINE AMINOTRANSFERASE, MITOCHONDRIAL"/>
    <property type="match status" value="1"/>
</dbReference>
<comment type="subunit">
    <text evidence="5">Homodimer.</text>
</comment>
<feature type="binding site" evidence="5">
    <location>
        <begin position="212"/>
        <end position="215"/>
    </location>
    <ligand>
        <name>pyridoxal 5'-phosphate</name>
        <dbReference type="ChEBI" id="CHEBI:597326"/>
    </ligand>
</feature>
<dbReference type="InterPro" id="IPR049704">
    <property type="entry name" value="Aminotrans_3_PPA_site"/>
</dbReference>
<dbReference type="NCBIfam" id="NF002325">
    <property type="entry name" value="PRK01278.1"/>
    <property type="match status" value="1"/>
</dbReference>
<keyword evidence="7" id="KW-1185">Reference proteome</keyword>
<evidence type="ECO:0000256" key="1">
    <source>
        <dbReference type="ARBA" id="ARBA00022576"/>
    </source>
</evidence>
<evidence type="ECO:0000313" key="6">
    <source>
        <dbReference type="EMBL" id="MBN2907977.1"/>
    </source>
</evidence>
<evidence type="ECO:0000313" key="7">
    <source>
        <dbReference type="Proteomes" id="UP001177120"/>
    </source>
</evidence>
<feature type="binding site" evidence="5">
    <location>
        <position position="270"/>
    </location>
    <ligand>
        <name>pyridoxal 5'-phosphate</name>
        <dbReference type="ChEBI" id="CHEBI:597326"/>
    </ligand>
</feature>
<comment type="cofactor">
    <cofactor evidence="5">
        <name>pyridoxal 5'-phosphate</name>
        <dbReference type="ChEBI" id="CHEBI:597326"/>
    </cofactor>
    <text evidence="5">Binds 1 pyridoxal phosphate per subunit.</text>
</comment>
<dbReference type="SUPFAM" id="SSF53383">
    <property type="entry name" value="PLP-dependent transferases"/>
    <property type="match status" value="1"/>
</dbReference>
<dbReference type="Gene3D" id="3.40.640.10">
    <property type="entry name" value="Type I PLP-dependent aspartate aminotransferase-like (Major domain)"/>
    <property type="match status" value="1"/>
</dbReference>
<organism evidence="6 7">
    <name type="scientific">Polycladomyces zharkentensis</name>
    <dbReference type="NCBI Taxonomy" id="2807616"/>
    <lineage>
        <taxon>Bacteria</taxon>
        <taxon>Bacillati</taxon>
        <taxon>Bacillota</taxon>
        <taxon>Bacilli</taxon>
        <taxon>Bacillales</taxon>
        <taxon>Thermoactinomycetaceae</taxon>
        <taxon>Polycladomyces</taxon>
    </lineage>
</organism>
<comment type="pathway">
    <text evidence="5">Amino-acid biosynthesis; L-arginine biosynthesis; N(2)-acetyl-L-ornithine from L-glutamate: step 4/4.</text>
</comment>
<evidence type="ECO:0000256" key="2">
    <source>
        <dbReference type="ARBA" id="ARBA00022605"/>
    </source>
</evidence>
<dbReference type="NCBIfam" id="TIGR00707">
    <property type="entry name" value="argD"/>
    <property type="match status" value="1"/>
</dbReference>
<dbReference type="PIRSF" id="PIRSF000521">
    <property type="entry name" value="Transaminase_4ab_Lys_Orn"/>
    <property type="match status" value="1"/>
</dbReference>
<dbReference type="InterPro" id="IPR050103">
    <property type="entry name" value="Class-III_PLP-dep_AT"/>
</dbReference>
<dbReference type="EMBL" id="JAFHAP010000001">
    <property type="protein sequence ID" value="MBN2907977.1"/>
    <property type="molecule type" value="Genomic_DNA"/>
</dbReference>
<dbReference type="RefSeq" id="WP_205492139.1">
    <property type="nucleotide sequence ID" value="NZ_JAFHAP010000001.1"/>
</dbReference>
<evidence type="ECO:0000256" key="5">
    <source>
        <dbReference type="HAMAP-Rule" id="MF_01107"/>
    </source>
</evidence>
<dbReference type="CDD" id="cd00610">
    <property type="entry name" value="OAT_like"/>
    <property type="match status" value="1"/>
</dbReference>